<dbReference type="GeneID" id="140009861"/>
<gene>
    <name evidence="2" type="primary">LOC140009861</name>
</gene>
<organism evidence="1 2">
    <name type="scientific">Coffea arabica</name>
    <name type="common">Arabian coffee</name>
    <dbReference type="NCBI Taxonomy" id="13443"/>
    <lineage>
        <taxon>Eukaryota</taxon>
        <taxon>Viridiplantae</taxon>
        <taxon>Streptophyta</taxon>
        <taxon>Embryophyta</taxon>
        <taxon>Tracheophyta</taxon>
        <taxon>Spermatophyta</taxon>
        <taxon>Magnoliopsida</taxon>
        <taxon>eudicotyledons</taxon>
        <taxon>Gunneridae</taxon>
        <taxon>Pentapetalae</taxon>
        <taxon>asterids</taxon>
        <taxon>lamiids</taxon>
        <taxon>Gentianales</taxon>
        <taxon>Rubiaceae</taxon>
        <taxon>Ixoroideae</taxon>
        <taxon>Gardenieae complex</taxon>
        <taxon>Bertiereae - Coffeeae clade</taxon>
        <taxon>Coffeeae</taxon>
        <taxon>Coffea</taxon>
    </lineage>
</organism>
<proteinExistence type="predicted"/>
<dbReference type="InterPro" id="IPR032567">
    <property type="entry name" value="RTL1-rel"/>
</dbReference>
<dbReference type="Gene3D" id="3.10.10.10">
    <property type="entry name" value="HIV Type 1 Reverse Transcriptase, subunit A, domain 1"/>
    <property type="match status" value="1"/>
</dbReference>
<dbReference type="Proteomes" id="UP001652660">
    <property type="component" value="Chromosome 6e"/>
</dbReference>
<reference evidence="2" key="1">
    <citation type="submission" date="2025-08" db="UniProtKB">
        <authorList>
            <consortium name="RefSeq"/>
        </authorList>
    </citation>
    <scope>IDENTIFICATION</scope>
    <source>
        <tissue evidence="2">Leaves</tissue>
    </source>
</reference>
<keyword evidence="1" id="KW-1185">Reference proteome</keyword>
<name>A0ABM4UYG1_COFAR</name>
<evidence type="ECO:0000313" key="2">
    <source>
        <dbReference type="RefSeq" id="XP_071912295.1"/>
    </source>
</evidence>
<dbReference type="InterPro" id="IPR043502">
    <property type="entry name" value="DNA/RNA_pol_sf"/>
</dbReference>
<dbReference type="PANTHER" id="PTHR15503">
    <property type="entry name" value="LDOC1 RELATED"/>
    <property type="match status" value="1"/>
</dbReference>
<sequence length="171" mass="19619">MDWWARYNAQLNCKTKVVEFCIPGETTLRLDVRGRLVSSALVSRIRARKLLNKGAQGYLAFLINTPRDKMKLKDVLVVNKFFDVFPDELKSMSLEREIEFKIDLVPGTTPIAKTLYQMAPAKLKELKLQLQNLLQRGFIRESESPWGAPVLFVKKNDSFADLERTSVICQV</sequence>
<dbReference type="RefSeq" id="XP_071912295.1">
    <property type="nucleotide sequence ID" value="XM_072056194.1"/>
</dbReference>
<accession>A0ABM4UYG1</accession>
<protein>
    <submittedName>
        <fullName evidence="2">Uncharacterized protein</fullName>
    </submittedName>
</protein>
<dbReference type="PANTHER" id="PTHR15503:SF45">
    <property type="entry name" value="RNA-DIRECTED DNA POLYMERASE HOMOLOG"/>
    <property type="match status" value="1"/>
</dbReference>
<dbReference type="SUPFAM" id="SSF56672">
    <property type="entry name" value="DNA/RNA polymerases"/>
    <property type="match status" value="1"/>
</dbReference>
<evidence type="ECO:0000313" key="1">
    <source>
        <dbReference type="Proteomes" id="UP001652660"/>
    </source>
</evidence>